<feature type="domain" description="Mce/MlaD" evidence="3">
    <location>
        <begin position="53"/>
        <end position="128"/>
    </location>
</feature>
<evidence type="ECO:0000313" key="5">
    <source>
        <dbReference type="EMBL" id="MFA1553679.1"/>
    </source>
</evidence>
<evidence type="ECO:0000259" key="4">
    <source>
        <dbReference type="Pfam" id="PF11887"/>
    </source>
</evidence>
<gene>
    <name evidence="5" type="ORF">SM436_08255</name>
</gene>
<sequence length="386" mass="40911">MMGLRSLVRRPRRGGAGGPSRRATVRFALFAVLTIALTGYLAVKIMGTDFQRSYRLAANFDDVSGLREGDLVKVRGATVGRVRGIAVTSGRARVTMSVREDVRLPADSVAEVRWRDLVGARELYLNPGASPRLLAPGATVKHTKGTVDLGAVINSLGPLTGSLDPDQLNKILQSFSVALDGNQGDINQIIKNLRLLLETFGSRGATIDQMLKDYRTVTDAVATRDEQIGEVVDNLQSLTRAFASSGTTLDTALVRMSRFSGHLDQAIGGSTRELGQIVTSTKDLLEIARTNMKVLSGIVNGLPASLQALLSVMDGGHFVRSAMVCLSVSELQDPCPFTPVLPFPPAQVPGGGGTDGTPKMTAAQRAEFAKVASLFLLNAANAGGGR</sequence>
<evidence type="ECO:0000256" key="2">
    <source>
        <dbReference type="SAM" id="Phobius"/>
    </source>
</evidence>
<dbReference type="Pfam" id="PF11887">
    <property type="entry name" value="Mce4_CUP1"/>
    <property type="match status" value="1"/>
</dbReference>
<dbReference type="InterPro" id="IPR003399">
    <property type="entry name" value="Mce/MlaD"/>
</dbReference>
<proteinExistence type="predicted"/>
<keyword evidence="6" id="KW-1185">Reference proteome</keyword>
<dbReference type="PANTHER" id="PTHR33371:SF4">
    <property type="entry name" value="INTERMEMBRANE PHOSPHOLIPID TRANSPORT SYSTEM BINDING PROTEIN MLAD"/>
    <property type="match status" value="1"/>
</dbReference>
<dbReference type="RefSeq" id="WP_371940068.1">
    <property type="nucleotide sequence ID" value="NZ_JAXCEH010000003.1"/>
</dbReference>
<dbReference type="EMBL" id="JAXCEH010000003">
    <property type="protein sequence ID" value="MFA1553679.1"/>
    <property type="molecule type" value="Genomic_DNA"/>
</dbReference>
<evidence type="ECO:0000313" key="6">
    <source>
        <dbReference type="Proteomes" id="UP001569904"/>
    </source>
</evidence>
<feature type="region of interest" description="Disordered" evidence="1">
    <location>
        <begin position="1"/>
        <end position="20"/>
    </location>
</feature>
<dbReference type="Proteomes" id="UP001569904">
    <property type="component" value="Unassembled WGS sequence"/>
</dbReference>
<organism evidence="5 6">
    <name type="scientific">Actinomadura chokoriensis</name>
    <dbReference type="NCBI Taxonomy" id="454156"/>
    <lineage>
        <taxon>Bacteria</taxon>
        <taxon>Bacillati</taxon>
        <taxon>Actinomycetota</taxon>
        <taxon>Actinomycetes</taxon>
        <taxon>Streptosporangiales</taxon>
        <taxon>Thermomonosporaceae</taxon>
        <taxon>Actinomadura</taxon>
    </lineage>
</organism>
<evidence type="ECO:0000256" key="1">
    <source>
        <dbReference type="SAM" id="MobiDB-lite"/>
    </source>
</evidence>
<name>A0ABV4QSV0_9ACTN</name>
<keyword evidence="2" id="KW-0812">Transmembrane</keyword>
<dbReference type="InterPro" id="IPR052336">
    <property type="entry name" value="MlaD_Phospholipid_Transporter"/>
</dbReference>
<dbReference type="Pfam" id="PF02470">
    <property type="entry name" value="MlaD"/>
    <property type="match status" value="1"/>
</dbReference>
<reference evidence="5 6" key="1">
    <citation type="submission" date="2023-11" db="EMBL/GenBank/DDBJ databases">
        <title>Actinomadura monticuli sp. nov., isolated from volcanic ash.</title>
        <authorList>
            <person name="Lee S.D."/>
            <person name="Yang H."/>
            <person name="Kim I.S."/>
        </authorList>
    </citation>
    <scope>NUCLEOTIDE SEQUENCE [LARGE SCALE GENOMIC DNA]</scope>
    <source>
        <strain evidence="5 6">DSM 45346</strain>
    </source>
</reference>
<keyword evidence="2" id="KW-1133">Transmembrane helix</keyword>
<protein>
    <submittedName>
        <fullName evidence="5">MCE family protein</fullName>
    </submittedName>
</protein>
<dbReference type="PANTHER" id="PTHR33371">
    <property type="entry name" value="INTERMEMBRANE PHOSPHOLIPID TRANSPORT SYSTEM BINDING PROTEIN MLAD-RELATED"/>
    <property type="match status" value="1"/>
</dbReference>
<dbReference type="NCBIfam" id="TIGR00996">
    <property type="entry name" value="Mtu_fam_mce"/>
    <property type="match status" value="1"/>
</dbReference>
<keyword evidence="2" id="KW-0472">Membrane</keyword>
<dbReference type="InterPro" id="IPR005693">
    <property type="entry name" value="Mce"/>
</dbReference>
<dbReference type="InterPro" id="IPR024516">
    <property type="entry name" value="Mce_C"/>
</dbReference>
<evidence type="ECO:0000259" key="3">
    <source>
        <dbReference type="Pfam" id="PF02470"/>
    </source>
</evidence>
<feature type="domain" description="Mammalian cell entry C-terminal" evidence="4">
    <location>
        <begin position="131"/>
        <end position="290"/>
    </location>
</feature>
<feature type="transmembrane region" description="Helical" evidence="2">
    <location>
        <begin position="23"/>
        <end position="43"/>
    </location>
</feature>
<comment type="caution">
    <text evidence="5">The sequence shown here is derived from an EMBL/GenBank/DDBJ whole genome shotgun (WGS) entry which is preliminary data.</text>
</comment>
<accession>A0ABV4QSV0</accession>